<accession>A0AAW9NYB8</accession>
<sequence length="34" mass="3890">MKLGKIVKTAIKWAPVAYPIIKKILNDKKQKPVK</sequence>
<gene>
    <name evidence="1" type="ORF">P9B03_14505</name>
</gene>
<reference evidence="1 2" key="1">
    <citation type="submission" date="2023-03" db="EMBL/GenBank/DDBJ databases">
        <title>Bacillus Genome Sequencing.</title>
        <authorList>
            <person name="Dunlap C."/>
        </authorList>
    </citation>
    <scope>NUCLEOTIDE SEQUENCE [LARGE SCALE GENOMIC DNA]</scope>
    <source>
        <strain evidence="1 2">B-59205</strain>
    </source>
</reference>
<dbReference type="Proteomes" id="UP001344888">
    <property type="component" value="Unassembled WGS sequence"/>
</dbReference>
<dbReference type="EMBL" id="JARSFG010000019">
    <property type="protein sequence ID" value="MEC1179708.1"/>
    <property type="molecule type" value="Genomic_DNA"/>
</dbReference>
<keyword evidence="2" id="KW-1185">Reference proteome</keyword>
<proteinExistence type="predicted"/>
<evidence type="ECO:0000313" key="2">
    <source>
        <dbReference type="Proteomes" id="UP001344888"/>
    </source>
</evidence>
<organism evidence="1 2">
    <name type="scientific">Metasolibacillus meyeri</name>
    <dbReference type="NCBI Taxonomy" id="1071052"/>
    <lineage>
        <taxon>Bacteria</taxon>
        <taxon>Bacillati</taxon>
        <taxon>Bacillota</taxon>
        <taxon>Bacilli</taxon>
        <taxon>Bacillales</taxon>
        <taxon>Caryophanaceae</taxon>
        <taxon>Metasolibacillus</taxon>
    </lineage>
</organism>
<protein>
    <submittedName>
        <fullName evidence="1">Uncharacterized protein</fullName>
    </submittedName>
</protein>
<dbReference type="AlphaFoldDB" id="A0AAW9NYB8"/>
<name>A0AAW9NYB8_9BACL</name>
<comment type="caution">
    <text evidence="1">The sequence shown here is derived from an EMBL/GenBank/DDBJ whole genome shotgun (WGS) entry which is preliminary data.</text>
</comment>
<evidence type="ECO:0000313" key="1">
    <source>
        <dbReference type="EMBL" id="MEC1179708.1"/>
    </source>
</evidence>